<keyword evidence="2" id="KW-1185">Reference proteome</keyword>
<dbReference type="RefSeq" id="WP_045106993.1">
    <property type="nucleotide sequence ID" value="NZ_LN681225.1"/>
</dbReference>
<dbReference type="OrthoDB" id="5660016at2"/>
<reference evidence="2" key="1">
    <citation type="submission" date="2014-09" db="EMBL/GenBank/DDBJ databases">
        <authorList>
            <person name="Gomez-Valero L."/>
        </authorList>
    </citation>
    <scope>NUCLEOTIDE SEQUENCE [LARGE SCALE GENOMIC DNA]</scope>
    <source>
        <strain evidence="2">ATCC35250</strain>
    </source>
</reference>
<sequence>MRRINRCLNSQLMEICLNSMELEGLNTLIKSYLPPHIANYCNIGSFVRGSLTLAVSNAAWATELRYNLPELRDRLRKEAGLYQLTGIKLIIEDTKNVLPPTKSSKTLALTMNSRSVIHCASEQCNYEPLKEALQKLANLPE</sequence>
<evidence type="ECO:0008006" key="3">
    <source>
        <dbReference type="Google" id="ProtNLM"/>
    </source>
</evidence>
<dbReference type="InterPro" id="IPR007922">
    <property type="entry name" value="DciA-like"/>
</dbReference>
<dbReference type="PATRIC" id="fig|449.7.peg.1434"/>
<proteinExistence type="predicted"/>
<organism evidence="1 2">
    <name type="scientific">Legionella hackeliae</name>
    <dbReference type="NCBI Taxonomy" id="449"/>
    <lineage>
        <taxon>Bacteria</taxon>
        <taxon>Pseudomonadati</taxon>
        <taxon>Pseudomonadota</taxon>
        <taxon>Gammaproteobacteria</taxon>
        <taxon>Legionellales</taxon>
        <taxon>Legionellaceae</taxon>
        <taxon>Legionella</taxon>
    </lineage>
</organism>
<dbReference type="EMBL" id="LN681225">
    <property type="protein sequence ID" value="CEK11890.1"/>
    <property type="molecule type" value="Genomic_DNA"/>
</dbReference>
<dbReference type="HOGENOM" id="CLU_1813394_0_0_6"/>
<protein>
    <recommendedName>
        <fullName evidence="3">DUF721 domain-containing protein</fullName>
    </recommendedName>
</protein>
<dbReference type="AlphaFoldDB" id="A0A0A8USP2"/>
<name>A0A0A8USP2_LEGHA</name>
<evidence type="ECO:0000313" key="2">
    <source>
        <dbReference type="Proteomes" id="UP000032803"/>
    </source>
</evidence>
<dbReference type="Proteomes" id="UP000032803">
    <property type="component" value="Chromosome I"/>
</dbReference>
<dbReference type="STRING" id="449.LHA_2896"/>
<dbReference type="KEGG" id="lha:LHA_2896"/>
<dbReference type="Pfam" id="PF05258">
    <property type="entry name" value="DciA"/>
    <property type="match status" value="1"/>
</dbReference>
<accession>A0A0A8USP2</accession>
<gene>
    <name evidence="1" type="ORF">LHA_2896</name>
</gene>
<evidence type="ECO:0000313" key="1">
    <source>
        <dbReference type="EMBL" id="CEK11890.1"/>
    </source>
</evidence>